<accession>A0A9P4PTN2</accession>
<feature type="region of interest" description="Disordered" evidence="1">
    <location>
        <begin position="208"/>
        <end position="246"/>
    </location>
</feature>
<protein>
    <submittedName>
        <fullName evidence="2">Phosphoglycerate mutase-like protein</fullName>
    </submittedName>
</protein>
<dbReference type="Gene3D" id="3.40.50.1240">
    <property type="entry name" value="Phosphoglycerate mutase-like"/>
    <property type="match status" value="1"/>
</dbReference>
<dbReference type="SMART" id="SM00855">
    <property type="entry name" value="PGAM"/>
    <property type="match status" value="1"/>
</dbReference>
<dbReference type="InterPro" id="IPR001345">
    <property type="entry name" value="PG/BPGM_mutase_AS"/>
</dbReference>
<proteinExistence type="predicted"/>
<feature type="compositionally biased region" description="Basic and acidic residues" evidence="1">
    <location>
        <begin position="209"/>
        <end position="227"/>
    </location>
</feature>
<dbReference type="GO" id="GO:0005737">
    <property type="term" value="C:cytoplasm"/>
    <property type="evidence" value="ECO:0007669"/>
    <property type="project" value="TreeGrafter"/>
</dbReference>
<dbReference type="AlphaFoldDB" id="A0A9P4PTN2"/>
<dbReference type="Proteomes" id="UP000799764">
    <property type="component" value="Unassembled WGS sequence"/>
</dbReference>
<reference evidence="2" key="1">
    <citation type="journal article" date="2020" name="Stud. Mycol.">
        <title>101 Dothideomycetes genomes: a test case for predicting lifestyles and emergence of pathogens.</title>
        <authorList>
            <person name="Haridas S."/>
            <person name="Albert R."/>
            <person name="Binder M."/>
            <person name="Bloem J."/>
            <person name="Labutti K."/>
            <person name="Salamov A."/>
            <person name="Andreopoulos B."/>
            <person name="Baker S."/>
            <person name="Barry K."/>
            <person name="Bills G."/>
            <person name="Bluhm B."/>
            <person name="Cannon C."/>
            <person name="Castanera R."/>
            <person name="Culley D."/>
            <person name="Daum C."/>
            <person name="Ezra D."/>
            <person name="Gonzalez J."/>
            <person name="Henrissat B."/>
            <person name="Kuo A."/>
            <person name="Liang C."/>
            <person name="Lipzen A."/>
            <person name="Lutzoni F."/>
            <person name="Magnuson J."/>
            <person name="Mondo S."/>
            <person name="Nolan M."/>
            <person name="Ohm R."/>
            <person name="Pangilinan J."/>
            <person name="Park H.-J."/>
            <person name="Ramirez L."/>
            <person name="Alfaro M."/>
            <person name="Sun H."/>
            <person name="Tritt A."/>
            <person name="Yoshinaga Y."/>
            <person name="Zwiers L.-H."/>
            <person name="Turgeon B."/>
            <person name="Goodwin S."/>
            <person name="Spatafora J."/>
            <person name="Crous P."/>
            <person name="Grigoriev I."/>
        </authorList>
    </citation>
    <scope>NUCLEOTIDE SEQUENCE</scope>
    <source>
        <strain evidence="2">CBS 690.94</strain>
    </source>
</reference>
<dbReference type="EMBL" id="MU001494">
    <property type="protein sequence ID" value="KAF2449143.1"/>
    <property type="molecule type" value="Genomic_DNA"/>
</dbReference>
<evidence type="ECO:0000256" key="1">
    <source>
        <dbReference type="SAM" id="MobiDB-lite"/>
    </source>
</evidence>
<dbReference type="CDD" id="cd07067">
    <property type="entry name" value="HP_PGM_like"/>
    <property type="match status" value="1"/>
</dbReference>
<dbReference type="PANTHER" id="PTHR48100">
    <property type="entry name" value="BROAD-SPECIFICITY PHOSPHATASE YOR283W-RELATED"/>
    <property type="match status" value="1"/>
</dbReference>
<organism evidence="2 3">
    <name type="scientific">Karstenula rhodostoma CBS 690.94</name>
    <dbReference type="NCBI Taxonomy" id="1392251"/>
    <lineage>
        <taxon>Eukaryota</taxon>
        <taxon>Fungi</taxon>
        <taxon>Dikarya</taxon>
        <taxon>Ascomycota</taxon>
        <taxon>Pezizomycotina</taxon>
        <taxon>Dothideomycetes</taxon>
        <taxon>Pleosporomycetidae</taxon>
        <taxon>Pleosporales</taxon>
        <taxon>Massarineae</taxon>
        <taxon>Didymosphaeriaceae</taxon>
        <taxon>Karstenula</taxon>
    </lineage>
</organism>
<sequence length="261" mass="29702">MPPKKISIVRHGQGFHNLTHNYELRDPLLTPLGHEQCAKLSATYPNHDTIDLIIASPIRRTIQTAAFSFGPALTRPEVPFLLDPRLQELGSHNADRGLDPEDLQTWLKETEKEGADKVNFDWEKIDVGGVEEGWNSKRGYYAYEANAIYQRAADMRTSLFQRSEPHIVLVSHGAIAHFLTEDWQVSDPMLGTEWSNCEVREYVFSGSSKDGDAHLEETEESRARRPPYEGPVWDAPWKGVRSGEKDEHVLEEVREVEGEVR</sequence>
<evidence type="ECO:0000313" key="3">
    <source>
        <dbReference type="Proteomes" id="UP000799764"/>
    </source>
</evidence>
<dbReference type="InterPro" id="IPR013078">
    <property type="entry name" value="His_Pase_superF_clade-1"/>
</dbReference>
<dbReference type="PANTHER" id="PTHR48100:SF54">
    <property type="entry name" value="PHOSPHATASE SPAC5H10.03-RELATED"/>
    <property type="match status" value="1"/>
</dbReference>
<keyword evidence="3" id="KW-1185">Reference proteome</keyword>
<dbReference type="InterPro" id="IPR029033">
    <property type="entry name" value="His_PPase_superfam"/>
</dbReference>
<dbReference type="Pfam" id="PF00300">
    <property type="entry name" value="His_Phos_1"/>
    <property type="match status" value="1"/>
</dbReference>
<evidence type="ECO:0000313" key="2">
    <source>
        <dbReference type="EMBL" id="KAF2449143.1"/>
    </source>
</evidence>
<dbReference type="PROSITE" id="PS00175">
    <property type="entry name" value="PG_MUTASE"/>
    <property type="match status" value="1"/>
</dbReference>
<dbReference type="InterPro" id="IPR050275">
    <property type="entry name" value="PGM_Phosphatase"/>
</dbReference>
<dbReference type="GO" id="GO:0016791">
    <property type="term" value="F:phosphatase activity"/>
    <property type="evidence" value="ECO:0007669"/>
    <property type="project" value="TreeGrafter"/>
</dbReference>
<comment type="caution">
    <text evidence="2">The sequence shown here is derived from an EMBL/GenBank/DDBJ whole genome shotgun (WGS) entry which is preliminary data.</text>
</comment>
<dbReference type="SUPFAM" id="SSF53254">
    <property type="entry name" value="Phosphoglycerate mutase-like"/>
    <property type="match status" value="1"/>
</dbReference>
<name>A0A9P4PTN2_9PLEO</name>
<gene>
    <name evidence="2" type="ORF">P171DRAFT_186689</name>
</gene>
<dbReference type="OrthoDB" id="496981at2759"/>